<keyword evidence="3" id="KW-1133">Transmembrane helix</keyword>
<accession>A0A259U2X5</accession>
<dbReference type="GO" id="GO:0016020">
    <property type="term" value="C:membrane"/>
    <property type="evidence" value="ECO:0007669"/>
    <property type="project" value="InterPro"/>
</dbReference>
<dbReference type="InterPro" id="IPR002541">
    <property type="entry name" value="Cyt_c_assembly"/>
</dbReference>
<evidence type="ECO:0008006" key="8">
    <source>
        <dbReference type="Google" id="ProtNLM"/>
    </source>
</evidence>
<feature type="transmembrane region" description="Helical" evidence="3">
    <location>
        <begin position="100"/>
        <end position="119"/>
    </location>
</feature>
<dbReference type="GO" id="GO:0020037">
    <property type="term" value="F:heme binding"/>
    <property type="evidence" value="ECO:0007669"/>
    <property type="project" value="InterPro"/>
</dbReference>
<dbReference type="AlphaFoldDB" id="A0A259U2X5"/>
<dbReference type="PANTHER" id="PTHR43653:SF1">
    <property type="entry name" value="CYTOCHROME C-TYPE BIOGENESIS PROTEIN CCMF"/>
    <property type="match status" value="1"/>
</dbReference>
<keyword evidence="7" id="KW-1185">Reference proteome</keyword>
<evidence type="ECO:0000256" key="2">
    <source>
        <dbReference type="ARBA" id="ARBA00022748"/>
    </source>
</evidence>
<feature type="transmembrane region" description="Helical" evidence="3">
    <location>
        <begin position="297"/>
        <end position="313"/>
    </location>
</feature>
<proteinExistence type="inferred from homology"/>
<dbReference type="FunCoup" id="A0A259U2X5">
    <property type="interactions" value="103"/>
</dbReference>
<dbReference type="Pfam" id="PF01578">
    <property type="entry name" value="Cytochrom_C_asm"/>
    <property type="match status" value="1"/>
</dbReference>
<dbReference type="GO" id="GO:0017004">
    <property type="term" value="P:cytochrome complex assembly"/>
    <property type="evidence" value="ECO:0007669"/>
    <property type="project" value="UniProtKB-KW"/>
</dbReference>
<dbReference type="OrthoDB" id="9761451at2"/>
<evidence type="ECO:0000259" key="4">
    <source>
        <dbReference type="Pfam" id="PF01578"/>
    </source>
</evidence>
<evidence type="ECO:0000256" key="1">
    <source>
        <dbReference type="ARBA" id="ARBA00009186"/>
    </source>
</evidence>
<feature type="transmembrane region" description="Helical" evidence="3">
    <location>
        <begin position="46"/>
        <end position="65"/>
    </location>
</feature>
<reference evidence="6 7" key="1">
    <citation type="submission" date="2016-11" db="EMBL/GenBank/DDBJ databases">
        <title>Study of marine rhodopsin-containing bacteria.</title>
        <authorList>
            <person name="Yoshizawa S."/>
            <person name="Kumagai Y."/>
            <person name="Kogure K."/>
        </authorList>
    </citation>
    <scope>NUCLEOTIDE SEQUENCE [LARGE SCALE GENOMIC DNA]</scope>
    <source>
        <strain evidence="6 7">SG-29</strain>
    </source>
</reference>
<feature type="transmembrane region" description="Helical" evidence="3">
    <location>
        <begin position="6"/>
        <end position="25"/>
    </location>
</feature>
<dbReference type="GO" id="GO:0015232">
    <property type="term" value="F:heme transmembrane transporter activity"/>
    <property type="evidence" value="ECO:0007669"/>
    <property type="project" value="InterPro"/>
</dbReference>
<dbReference type="PANTHER" id="PTHR43653">
    <property type="entry name" value="CYTOCHROME C ASSEMBLY PROTEIN-RELATED"/>
    <property type="match status" value="1"/>
</dbReference>
<feature type="transmembrane region" description="Helical" evidence="3">
    <location>
        <begin position="437"/>
        <end position="462"/>
    </location>
</feature>
<dbReference type="RefSeq" id="WP_094550742.1">
    <property type="nucleotide sequence ID" value="NZ_MQWB01000001.1"/>
</dbReference>
<keyword evidence="3" id="KW-0812">Transmembrane</keyword>
<dbReference type="InterPro" id="IPR003567">
    <property type="entry name" value="Cyt_c_biogenesis"/>
</dbReference>
<feature type="transmembrane region" description="Helical" evidence="3">
    <location>
        <begin position="825"/>
        <end position="845"/>
    </location>
</feature>
<gene>
    <name evidence="6" type="ORF">BSZ36_16060</name>
</gene>
<feature type="transmembrane region" description="Helical" evidence="3">
    <location>
        <begin position="359"/>
        <end position="380"/>
    </location>
</feature>
<feature type="domain" description="Cytochrome c-type biogenesis protein CcmF C-terminal" evidence="5">
    <location>
        <begin position="367"/>
        <end position="582"/>
    </location>
</feature>
<feature type="transmembrane region" description="Helical" evidence="3">
    <location>
        <begin position="529"/>
        <end position="548"/>
    </location>
</feature>
<feature type="transmembrane region" description="Helical" evidence="3">
    <location>
        <begin position="474"/>
        <end position="496"/>
    </location>
</feature>
<feature type="transmembrane region" description="Helical" evidence="3">
    <location>
        <begin position="153"/>
        <end position="176"/>
    </location>
</feature>
<feature type="transmembrane region" description="Helical" evidence="3">
    <location>
        <begin position="256"/>
        <end position="277"/>
    </location>
</feature>
<dbReference type="PRINTS" id="PR01410">
    <property type="entry name" value="CCBIOGENESIS"/>
</dbReference>
<feature type="transmembrane region" description="Helical" evidence="3">
    <location>
        <begin position="560"/>
        <end position="582"/>
    </location>
</feature>
<keyword evidence="2" id="KW-0201">Cytochrome c-type biogenesis</keyword>
<comment type="caution">
    <text evidence="6">The sequence shown here is derived from an EMBL/GenBank/DDBJ whole genome shotgun (WGS) entry which is preliminary data.</text>
</comment>
<dbReference type="InterPro" id="IPR032523">
    <property type="entry name" value="CcmF_C"/>
</dbReference>
<dbReference type="InParanoid" id="A0A259U2X5"/>
<feature type="transmembrane region" description="Helical" evidence="3">
    <location>
        <begin position="322"/>
        <end position="339"/>
    </location>
</feature>
<evidence type="ECO:0000313" key="7">
    <source>
        <dbReference type="Proteomes" id="UP000216446"/>
    </source>
</evidence>
<keyword evidence="3" id="KW-0472">Membrane</keyword>
<comment type="similarity">
    <text evidence="1">Belongs to the CcmF/CycK/Ccl1/NrfE/CcsA family.</text>
</comment>
<organism evidence="6 7">
    <name type="scientific">Rubricoccus marinus</name>
    <dbReference type="NCBI Taxonomy" id="716817"/>
    <lineage>
        <taxon>Bacteria</taxon>
        <taxon>Pseudomonadati</taxon>
        <taxon>Rhodothermota</taxon>
        <taxon>Rhodothermia</taxon>
        <taxon>Rhodothermales</taxon>
        <taxon>Rubricoccaceae</taxon>
        <taxon>Rubricoccus</taxon>
    </lineage>
</organism>
<feature type="transmembrane region" description="Helical" evidence="3">
    <location>
        <begin position="225"/>
        <end position="244"/>
    </location>
</feature>
<sequence length="852" mass="92103">MLGKAGEIALLVAFVGSIAALVAFVRATVAKAPSERETWMRLGRGAWWAVLGGTVAASGILWALIFGGHYEIAYVYQQTSDAMPFHYRMSSFWAGQEGSFLLWILMTVLVGAVLARWSAQRLPADSAGHASGARGAKITAVGVQTREWFGAPVMAVTALCAGFLLSMVVGLDLGAFSLGASPFLPLAEKFPDAPMLQVAGFVPADGKGLNDLLQNPWMAIHPPTLFVGFTLTMVPFAFAAAGLVTRRYTQWVRPALPWALVASGVLGCGIMMGGYWAYETLSFGGWWAWDPVENSSLVPWLFSVAGLHAMVVQKKTAAGHKAALILSIVAFQLVIYSTFLTRSGVLGDVSVHSFVDLGLYNQLLVWILSIGAVGFGLFAWRYRELPAPATPPATLSRESMIFTGALLLALTGLVIALGTSAPIFGKLFRDNPSAVPIAFYNAWTLPLAIGIAFLMGIGQVFWWRKMTVDDVNRVLMRPLALTVASTAIVILSTPFVQETVQPAAAVGGPVTAQAGLFDAGFFQTHGTSLLLLLLLFTSFFTLWGNLLVMGRVAKGNWKLIGGSLTHVGFGLMLLGIFASAVFNDPVGEGAGTDIQGSRDNVVVPLGETVDSGDGYRITYTGTELNEEGLPTYLLDWEREDGHTFQTRNVVYKDIRDQWIQRPDVKEHLIEDLYVAVFPSAMSNRASEAESGGAASEEAEELVLARGDSTMLQVGGRDRYMLSFTDYELGVDYDAVGLDAANVDLAVAARLVIRDIASGETRTLRPVYSITKDQQQQFVQNRALDWNLGATFVGMEVEEDAIKLLLDGAQPREEEWVVVQAAEKPFISVLWIGTLVMLAGFAVSAGRRWNETR</sequence>
<name>A0A259U2X5_9BACT</name>
<feature type="transmembrane region" description="Helical" evidence="3">
    <location>
        <begin position="401"/>
        <end position="425"/>
    </location>
</feature>
<dbReference type="Proteomes" id="UP000216446">
    <property type="component" value="Unassembled WGS sequence"/>
</dbReference>
<feature type="domain" description="Cytochrome c assembly protein" evidence="4">
    <location>
        <begin position="145"/>
        <end position="343"/>
    </location>
</feature>
<dbReference type="EMBL" id="MQWB01000001">
    <property type="protein sequence ID" value="OZC04359.1"/>
    <property type="molecule type" value="Genomic_DNA"/>
</dbReference>
<dbReference type="Pfam" id="PF16327">
    <property type="entry name" value="CcmF_C"/>
    <property type="match status" value="1"/>
</dbReference>
<evidence type="ECO:0000259" key="5">
    <source>
        <dbReference type="Pfam" id="PF16327"/>
    </source>
</evidence>
<protein>
    <recommendedName>
        <fullName evidence="8">Cytochrome C assembly protein</fullName>
    </recommendedName>
</protein>
<evidence type="ECO:0000313" key="6">
    <source>
        <dbReference type="EMBL" id="OZC04359.1"/>
    </source>
</evidence>
<evidence type="ECO:0000256" key="3">
    <source>
        <dbReference type="SAM" id="Phobius"/>
    </source>
</evidence>